<reference evidence="2" key="2">
    <citation type="submission" date="2021-03" db="UniProtKB">
        <authorList>
            <consortium name="EnsemblPlants"/>
        </authorList>
    </citation>
    <scope>IDENTIFICATION</scope>
</reference>
<sequence>MLSFFTLRSLLDSLQPVNSWWRTLKEICSAGRFSENGLIDRFMALGITKYVLMIEKFVFGQANKFAYRDLKARKRCWMEIHVSRLQTHHFGYSSPGNQTTWFLRKLAEETGWWKDQSRRNRNRPKHWKALEDMQIIQEAKTPGEGSKATTGLEATASTSDPDDESEIDVSGDYLESV</sequence>
<protein>
    <submittedName>
        <fullName evidence="2">Uncharacterized protein</fullName>
    </submittedName>
</protein>
<name>A0A803PMV2_CANSA</name>
<feature type="region of interest" description="Disordered" evidence="1">
    <location>
        <begin position="138"/>
        <end position="177"/>
    </location>
</feature>
<keyword evidence="3" id="KW-1185">Reference proteome</keyword>
<feature type="compositionally biased region" description="Acidic residues" evidence="1">
    <location>
        <begin position="160"/>
        <end position="169"/>
    </location>
</feature>
<dbReference type="Proteomes" id="UP000596661">
    <property type="component" value="Chromosome 5"/>
</dbReference>
<accession>A0A803PMV2</accession>
<reference evidence="2" key="1">
    <citation type="submission" date="2018-11" db="EMBL/GenBank/DDBJ databases">
        <authorList>
            <person name="Grassa J C."/>
        </authorList>
    </citation>
    <scope>NUCLEOTIDE SEQUENCE [LARGE SCALE GENOMIC DNA]</scope>
</reference>
<organism evidence="2 3">
    <name type="scientific">Cannabis sativa</name>
    <name type="common">Hemp</name>
    <name type="synonym">Marijuana</name>
    <dbReference type="NCBI Taxonomy" id="3483"/>
    <lineage>
        <taxon>Eukaryota</taxon>
        <taxon>Viridiplantae</taxon>
        <taxon>Streptophyta</taxon>
        <taxon>Embryophyta</taxon>
        <taxon>Tracheophyta</taxon>
        <taxon>Spermatophyta</taxon>
        <taxon>Magnoliopsida</taxon>
        <taxon>eudicotyledons</taxon>
        <taxon>Gunneridae</taxon>
        <taxon>Pentapetalae</taxon>
        <taxon>rosids</taxon>
        <taxon>fabids</taxon>
        <taxon>Rosales</taxon>
        <taxon>Cannabaceae</taxon>
        <taxon>Cannabis</taxon>
    </lineage>
</organism>
<dbReference type="EnsemblPlants" id="evm.model.05.1792">
    <property type="protein sequence ID" value="cds.evm.model.05.1792"/>
    <property type="gene ID" value="evm.TU.05.1792"/>
</dbReference>
<dbReference type="Gramene" id="evm.model.05.1792">
    <property type="protein sequence ID" value="cds.evm.model.05.1792"/>
    <property type="gene ID" value="evm.TU.05.1792"/>
</dbReference>
<evidence type="ECO:0000313" key="2">
    <source>
        <dbReference type="EnsemblPlants" id="cds.evm.model.05.1792"/>
    </source>
</evidence>
<evidence type="ECO:0000313" key="3">
    <source>
        <dbReference type="Proteomes" id="UP000596661"/>
    </source>
</evidence>
<dbReference type="AlphaFoldDB" id="A0A803PMV2"/>
<evidence type="ECO:0000256" key="1">
    <source>
        <dbReference type="SAM" id="MobiDB-lite"/>
    </source>
</evidence>
<proteinExistence type="predicted"/>
<dbReference type="EMBL" id="UZAU01000545">
    <property type="status" value="NOT_ANNOTATED_CDS"/>
    <property type="molecule type" value="Genomic_DNA"/>
</dbReference>